<name>A0ABS1E8I0_9GAMM</name>
<feature type="region of interest" description="Disordered" evidence="1">
    <location>
        <begin position="20"/>
        <end position="53"/>
    </location>
</feature>
<dbReference type="Pfam" id="PF09831">
    <property type="entry name" value="DUF2058"/>
    <property type="match status" value="1"/>
</dbReference>
<protein>
    <submittedName>
        <fullName evidence="2">Uncharacterized protein</fullName>
    </submittedName>
</protein>
<proteinExistence type="predicted"/>
<accession>A0ABS1E8I0</accession>
<organism evidence="2 3">
    <name type="scientific">Halorhodospira neutriphila</name>
    <dbReference type="NCBI Taxonomy" id="168379"/>
    <lineage>
        <taxon>Bacteria</taxon>
        <taxon>Pseudomonadati</taxon>
        <taxon>Pseudomonadota</taxon>
        <taxon>Gammaproteobacteria</taxon>
        <taxon>Chromatiales</taxon>
        <taxon>Ectothiorhodospiraceae</taxon>
        <taxon>Halorhodospira</taxon>
    </lineage>
</organism>
<keyword evidence="3" id="KW-1185">Reference proteome</keyword>
<feature type="compositionally biased region" description="Basic and acidic residues" evidence="1">
    <location>
        <begin position="20"/>
        <end position="31"/>
    </location>
</feature>
<feature type="compositionally biased region" description="Basic residues" evidence="1">
    <location>
        <begin position="32"/>
        <end position="43"/>
    </location>
</feature>
<evidence type="ECO:0000313" key="2">
    <source>
        <dbReference type="EMBL" id="MBK1727372.1"/>
    </source>
</evidence>
<comment type="caution">
    <text evidence="2">The sequence shown here is derived from an EMBL/GenBank/DDBJ whole genome shotgun (WGS) entry which is preliminary data.</text>
</comment>
<dbReference type="Proteomes" id="UP000738126">
    <property type="component" value="Unassembled WGS sequence"/>
</dbReference>
<gene>
    <name evidence="2" type="ORF">CKO13_10150</name>
</gene>
<reference evidence="2 3" key="1">
    <citation type="journal article" date="2020" name="Microorganisms">
        <title>Osmotic Adaptation and Compatible Solute Biosynthesis of Phototrophic Bacteria as Revealed from Genome Analyses.</title>
        <authorList>
            <person name="Imhoff J.F."/>
            <person name="Rahn T."/>
            <person name="Kunzel S."/>
            <person name="Keller A."/>
            <person name="Neulinger S.C."/>
        </authorList>
    </citation>
    <scope>NUCLEOTIDE SEQUENCE [LARGE SCALE GENOMIC DNA]</scope>
    <source>
        <strain evidence="2 3">DSM 15116</strain>
    </source>
</reference>
<dbReference type="InterPro" id="IPR018636">
    <property type="entry name" value="DUF2058"/>
</dbReference>
<evidence type="ECO:0000256" key="1">
    <source>
        <dbReference type="SAM" id="MobiDB-lite"/>
    </source>
</evidence>
<sequence length="139" mass="15866">MASMAKNALQEQLAKAGLVDEERLRKEDRRPARPRRGGRRRQQRQADQRPAPQASLAELIYTNYLPRFGAELDYHFTEGPKVRWIAVTREQRRALANGEAAIVAVGDAYELVPRDVAEQLRSSYPDALRVLNPRSSSRR</sequence>
<evidence type="ECO:0000313" key="3">
    <source>
        <dbReference type="Proteomes" id="UP000738126"/>
    </source>
</evidence>
<dbReference type="EMBL" id="NRSH01000138">
    <property type="protein sequence ID" value="MBK1727372.1"/>
    <property type="molecule type" value="Genomic_DNA"/>
</dbReference>